<feature type="region of interest" description="Disordered" evidence="1">
    <location>
        <begin position="641"/>
        <end position="664"/>
    </location>
</feature>
<feature type="compositionally biased region" description="Polar residues" evidence="1">
    <location>
        <begin position="784"/>
        <end position="795"/>
    </location>
</feature>
<dbReference type="EMBL" id="CP042187">
    <property type="protein sequence ID" value="QDS69706.1"/>
    <property type="molecule type" value="Genomic_DNA"/>
</dbReference>
<evidence type="ECO:0000313" key="3">
    <source>
        <dbReference type="Proteomes" id="UP000316270"/>
    </source>
</evidence>
<dbReference type="PANTHER" id="PTHR40788">
    <property type="entry name" value="CLR5 DOMAIN-CONTAINING PROTEIN-RELATED"/>
    <property type="match status" value="1"/>
</dbReference>
<protein>
    <submittedName>
        <fullName evidence="2">Uncharacterized protein</fullName>
    </submittedName>
</protein>
<accession>A0A517L262</accession>
<evidence type="ECO:0000256" key="1">
    <source>
        <dbReference type="SAM" id="MobiDB-lite"/>
    </source>
</evidence>
<organism evidence="2 3">
    <name type="scientific">Venturia effusa</name>
    <dbReference type="NCBI Taxonomy" id="50376"/>
    <lineage>
        <taxon>Eukaryota</taxon>
        <taxon>Fungi</taxon>
        <taxon>Dikarya</taxon>
        <taxon>Ascomycota</taxon>
        <taxon>Pezizomycotina</taxon>
        <taxon>Dothideomycetes</taxon>
        <taxon>Pleosporomycetidae</taxon>
        <taxon>Venturiales</taxon>
        <taxon>Venturiaceae</taxon>
        <taxon>Venturia</taxon>
    </lineage>
</organism>
<reference evidence="2 3" key="1">
    <citation type="submission" date="2019-07" db="EMBL/GenBank/DDBJ databases">
        <title>Finished genome of Venturia effusa.</title>
        <authorList>
            <person name="Young C.A."/>
            <person name="Cox M.P."/>
            <person name="Ganley A.R.D."/>
            <person name="David W.J."/>
        </authorList>
    </citation>
    <scope>NUCLEOTIDE SEQUENCE [LARGE SCALE GENOMIC DNA]</scope>
    <source>
        <strain evidence="3">albino</strain>
    </source>
</reference>
<evidence type="ECO:0000313" key="2">
    <source>
        <dbReference type="EMBL" id="QDS69706.1"/>
    </source>
</evidence>
<sequence length="1030" mass="117051">MAKYQVGRSLQTLYMKGNAMSSVDVYRDPTPDQEEYLSDPRTFFRRHGGVASNMAFPTYDEINSQVRGYSETIMSSWKHVQEFCLAGGDIIERRWKKKSRKARKSFLLQAFPEMPKEHNPGFRALLEMDRKSPNDFCDQDTILWPFLNLEDLSRPKPLLLLLNSRGRNHPEVFVANDAELLIFGDAIDLLQKIYLPGYEIQLRSRIDERSYAVLEPIHGARISEGLSSDYAGSGHQISFAEVAMEAAYQAPTSVDLSTLQALVRSQLEAAQDHAWDLRQDPAYFSEVITEVMTHNEDYGHSTDLPKNIERDPEFVVSIGLMDCYVNVALWEEVDTLLHAVIVLREMLDPNIANKPSSEWPEHYVQAIFELGGSVIGNSLSLRRKLRHEVYYSPSLRHLWEETDARGLREKDVPFLVPKRANTKDYFPLLIAVLTTWKIHYVYPLHQITEQIGRLLETNTSLSQKITRLVGDRLSNIQVLEEVMRQLRQYCPELYCSGRACMRPDAHENTSLVMREGGSRGEDSWAICCAISFGNQLDQFAPRNGQFHYPADKPRSRQRVEQIQRAERRLDLLWSKIDESIGKTLNVESIGEKMPAMDFSDRTLQRTPDWVPAEAKKIDVDSPISIINAGFDSTLCHQEASPSKKFLTETRSTTKTRGTDTSDGKSTYQAQIQAVQEQVLPKQHLFHLKERDLKVFRNLFYQPSNEDAVGKIKFNDFLHAMSSVGFSYQKMGGSAWLFVPPAEWETRGISFHEPHGSMAPKVDFGKSKANDFGSGSAFAIKTPKENGSASRRSGPSSKRRDSGSPTNDTHGKNLFSQAVHANSSNSRLTPKASKESDLDAQTPKLRRTDTGGATLGAKGSDGEIESERGEDDAESRRSSRSGGSHSSRESDGSRESIGSRSRRPETRPRATKGHDKPTRLTKSALRSLHGEEGRHTRHADAVQIRRAKAKRTETDQEKQKMKKEKKKLRDDIRVDVDHGRGMLVRRGLYRDGTKPWQQRFGKLGDPHEDLLDMLKVRECYEKVKRNLWKFF</sequence>
<feature type="compositionally biased region" description="Basic and acidic residues" evidence="1">
    <location>
        <begin position="901"/>
        <end position="917"/>
    </location>
</feature>
<gene>
    <name evidence="2" type="ORF">FKW77_009812</name>
</gene>
<keyword evidence="3" id="KW-1185">Reference proteome</keyword>
<feature type="compositionally biased region" description="Basic and acidic residues" evidence="1">
    <location>
        <begin position="927"/>
        <end position="939"/>
    </location>
</feature>
<dbReference type="PANTHER" id="PTHR40788:SF2">
    <property type="entry name" value="CLR5 DOMAIN-CONTAINING PROTEIN"/>
    <property type="match status" value="1"/>
</dbReference>
<name>A0A517L262_9PEZI</name>
<dbReference type="OrthoDB" id="2922289at2759"/>
<feature type="compositionally biased region" description="Basic and acidic residues" evidence="1">
    <location>
        <begin position="949"/>
        <end position="958"/>
    </location>
</feature>
<dbReference type="STRING" id="50376.A0A517L262"/>
<feature type="region of interest" description="Disordered" evidence="1">
    <location>
        <begin position="774"/>
        <end position="968"/>
    </location>
</feature>
<proteinExistence type="predicted"/>
<feature type="compositionally biased region" description="Acidic residues" evidence="1">
    <location>
        <begin position="861"/>
        <end position="872"/>
    </location>
</feature>
<dbReference type="AlphaFoldDB" id="A0A517L262"/>
<feature type="compositionally biased region" description="Polar residues" evidence="1">
    <location>
        <begin position="802"/>
        <end position="827"/>
    </location>
</feature>
<dbReference type="Proteomes" id="UP000316270">
    <property type="component" value="Chromosome 3"/>
</dbReference>